<dbReference type="AlphaFoldDB" id="A0A9D4F116"/>
<sequence>MLLATKKNTLGKVITLASKGMMWAGMRISLAGKVMPWVEREMTLASKRMPLVGQGIPWDGKGITWAGKVLEVQMKWISFGNDSTYNDFLVVNTK</sequence>
<dbReference type="EMBL" id="JAIWYP010000008">
    <property type="protein sequence ID" value="KAH3790435.1"/>
    <property type="molecule type" value="Genomic_DNA"/>
</dbReference>
<protein>
    <submittedName>
        <fullName evidence="1">Uncharacterized protein</fullName>
    </submittedName>
</protein>
<evidence type="ECO:0000313" key="1">
    <source>
        <dbReference type="EMBL" id="KAH3790435.1"/>
    </source>
</evidence>
<reference evidence="1" key="2">
    <citation type="submission" date="2020-11" db="EMBL/GenBank/DDBJ databases">
        <authorList>
            <person name="McCartney M.A."/>
            <person name="Auch B."/>
            <person name="Kono T."/>
            <person name="Mallez S."/>
            <person name="Becker A."/>
            <person name="Gohl D.M."/>
            <person name="Silverstein K.A.T."/>
            <person name="Koren S."/>
            <person name="Bechman K.B."/>
            <person name="Herman A."/>
            <person name="Abrahante J.E."/>
            <person name="Garbe J."/>
        </authorList>
    </citation>
    <scope>NUCLEOTIDE SEQUENCE</scope>
    <source>
        <strain evidence="1">Duluth1</strain>
        <tissue evidence="1">Whole animal</tissue>
    </source>
</reference>
<keyword evidence="2" id="KW-1185">Reference proteome</keyword>
<reference evidence="1" key="1">
    <citation type="journal article" date="2019" name="bioRxiv">
        <title>The Genome of the Zebra Mussel, Dreissena polymorpha: A Resource for Invasive Species Research.</title>
        <authorList>
            <person name="McCartney M.A."/>
            <person name="Auch B."/>
            <person name="Kono T."/>
            <person name="Mallez S."/>
            <person name="Zhang Y."/>
            <person name="Obille A."/>
            <person name="Becker A."/>
            <person name="Abrahante J.E."/>
            <person name="Garbe J."/>
            <person name="Badalamenti J.P."/>
            <person name="Herman A."/>
            <person name="Mangelson H."/>
            <person name="Liachko I."/>
            <person name="Sullivan S."/>
            <person name="Sone E.D."/>
            <person name="Koren S."/>
            <person name="Silverstein K.A.T."/>
            <person name="Beckman K.B."/>
            <person name="Gohl D.M."/>
        </authorList>
    </citation>
    <scope>NUCLEOTIDE SEQUENCE</scope>
    <source>
        <strain evidence="1">Duluth1</strain>
        <tissue evidence="1">Whole animal</tissue>
    </source>
</reference>
<dbReference type="Proteomes" id="UP000828390">
    <property type="component" value="Unassembled WGS sequence"/>
</dbReference>
<evidence type="ECO:0000313" key="2">
    <source>
        <dbReference type="Proteomes" id="UP000828390"/>
    </source>
</evidence>
<gene>
    <name evidence="1" type="ORF">DPMN_168634</name>
</gene>
<organism evidence="1 2">
    <name type="scientific">Dreissena polymorpha</name>
    <name type="common">Zebra mussel</name>
    <name type="synonym">Mytilus polymorpha</name>
    <dbReference type="NCBI Taxonomy" id="45954"/>
    <lineage>
        <taxon>Eukaryota</taxon>
        <taxon>Metazoa</taxon>
        <taxon>Spiralia</taxon>
        <taxon>Lophotrochozoa</taxon>
        <taxon>Mollusca</taxon>
        <taxon>Bivalvia</taxon>
        <taxon>Autobranchia</taxon>
        <taxon>Heteroconchia</taxon>
        <taxon>Euheterodonta</taxon>
        <taxon>Imparidentia</taxon>
        <taxon>Neoheterodontei</taxon>
        <taxon>Myida</taxon>
        <taxon>Dreissenoidea</taxon>
        <taxon>Dreissenidae</taxon>
        <taxon>Dreissena</taxon>
    </lineage>
</organism>
<name>A0A9D4F116_DREPO</name>
<comment type="caution">
    <text evidence="1">The sequence shown here is derived from an EMBL/GenBank/DDBJ whole genome shotgun (WGS) entry which is preliminary data.</text>
</comment>
<proteinExistence type="predicted"/>
<accession>A0A9D4F116</accession>